<protein>
    <submittedName>
        <fullName evidence="2">DUF2784 domain-containing protein</fullName>
    </submittedName>
</protein>
<comment type="caution">
    <text evidence="2">The sequence shown here is derived from an EMBL/GenBank/DDBJ whole genome shotgun (WGS) entry which is preliminary data.</text>
</comment>
<evidence type="ECO:0000256" key="1">
    <source>
        <dbReference type="SAM" id="Phobius"/>
    </source>
</evidence>
<dbReference type="EMBL" id="JAKLWS010000022">
    <property type="protein sequence ID" value="MCG2589858.1"/>
    <property type="molecule type" value="Genomic_DNA"/>
</dbReference>
<dbReference type="Pfam" id="PF10861">
    <property type="entry name" value="DUF2784"/>
    <property type="match status" value="1"/>
</dbReference>
<gene>
    <name evidence="2" type="ORF">L6773_14855</name>
</gene>
<proteinExistence type="predicted"/>
<dbReference type="InterPro" id="IPR021218">
    <property type="entry name" value="DUF2784"/>
</dbReference>
<organism evidence="2 3">
    <name type="scientific">Rhodohalobacter sulfatireducens</name>
    <dbReference type="NCBI Taxonomy" id="2911366"/>
    <lineage>
        <taxon>Bacteria</taxon>
        <taxon>Pseudomonadati</taxon>
        <taxon>Balneolota</taxon>
        <taxon>Balneolia</taxon>
        <taxon>Balneolales</taxon>
        <taxon>Balneolaceae</taxon>
        <taxon>Rhodohalobacter</taxon>
    </lineage>
</organism>
<accession>A0ABS9KG91</accession>
<reference evidence="2" key="1">
    <citation type="submission" date="2022-01" db="EMBL/GenBank/DDBJ databases">
        <authorList>
            <person name="Wang Y."/>
        </authorList>
    </citation>
    <scope>NUCLEOTIDE SEQUENCE</scope>
    <source>
        <strain evidence="2">WB101</strain>
    </source>
</reference>
<feature type="transmembrane region" description="Helical" evidence="1">
    <location>
        <begin position="94"/>
        <end position="116"/>
    </location>
</feature>
<keyword evidence="1" id="KW-0812">Transmembrane</keyword>
<keyword evidence="3" id="KW-1185">Reference proteome</keyword>
<dbReference type="Proteomes" id="UP001165366">
    <property type="component" value="Unassembled WGS sequence"/>
</dbReference>
<reference evidence="2" key="2">
    <citation type="submission" date="2024-05" db="EMBL/GenBank/DDBJ databases">
        <title>Rhodohalobacter halophilus gen. nov., sp. nov., a moderately halophilic member of the family Balneolaceae.</title>
        <authorList>
            <person name="Xia J."/>
        </authorList>
    </citation>
    <scope>NUCLEOTIDE SEQUENCE</scope>
    <source>
        <strain evidence="2">WB101</strain>
    </source>
</reference>
<keyword evidence="1" id="KW-1133">Transmembrane helix</keyword>
<dbReference type="RefSeq" id="WP_237855216.1">
    <property type="nucleotide sequence ID" value="NZ_JAKLWS010000022.1"/>
</dbReference>
<evidence type="ECO:0000313" key="3">
    <source>
        <dbReference type="Proteomes" id="UP001165366"/>
    </source>
</evidence>
<feature type="transmembrane region" description="Helical" evidence="1">
    <location>
        <begin position="6"/>
        <end position="25"/>
    </location>
</feature>
<evidence type="ECO:0000313" key="2">
    <source>
        <dbReference type="EMBL" id="MCG2589858.1"/>
    </source>
</evidence>
<name>A0ABS9KG91_9BACT</name>
<sequence>MYLFLNYLFVIFHGSLTLFNIFGWAWKRTRRIHLYTISLTIFSWVGLGLIYGWGYCPCTDWHWDVKRQLGERNLPTSYIKYYADYLTGMNWDPFVIDMGTAAVGISAFLLSVWFNWQDWREKS</sequence>
<feature type="transmembrane region" description="Helical" evidence="1">
    <location>
        <begin position="32"/>
        <end position="53"/>
    </location>
</feature>
<keyword evidence="1" id="KW-0472">Membrane</keyword>